<dbReference type="AlphaFoldDB" id="A0A9E4ZG61"/>
<dbReference type="SUPFAM" id="SSF50998">
    <property type="entry name" value="Quinoprotein alcohol dehydrogenase-like"/>
    <property type="match status" value="3"/>
</dbReference>
<feature type="domain" description="Pyrrolo-quinoline quinone repeat" evidence="2">
    <location>
        <begin position="57"/>
        <end position="222"/>
    </location>
</feature>
<organism evidence="3 4">
    <name type="scientific">Methanococcoides seepicolus</name>
    <dbReference type="NCBI Taxonomy" id="2828780"/>
    <lineage>
        <taxon>Archaea</taxon>
        <taxon>Methanobacteriati</taxon>
        <taxon>Methanobacteriota</taxon>
        <taxon>Stenosarchaea group</taxon>
        <taxon>Methanomicrobia</taxon>
        <taxon>Methanosarcinales</taxon>
        <taxon>Methanosarcinaceae</taxon>
        <taxon>Methanococcoides</taxon>
    </lineage>
</organism>
<dbReference type="InterPro" id="IPR011635">
    <property type="entry name" value="CARDB"/>
</dbReference>
<proteinExistence type="predicted"/>
<evidence type="ECO:0000259" key="1">
    <source>
        <dbReference type="Pfam" id="PF07705"/>
    </source>
</evidence>
<dbReference type="Gene3D" id="2.60.40.10">
    <property type="entry name" value="Immunoglobulins"/>
    <property type="match status" value="1"/>
</dbReference>
<dbReference type="InterPro" id="IPR002372">
    <property type="entry name" value="PQQ_rpt_dom"/>
</dbReference>
<evidence type="ECO:0000259" key="2">
    <source>
        <dbReference type="Pfam" id="PF13360"/>
    </source>
</evidence>
<keyword evidence="4" id="KW-1185">Reference proteome</keyword>
<dbReference type="Pfam" id="PF07705">
    <property type="entry name" value="CARDB"/>
    <property type="match status" value="1"/>
</dbReference>
<dbReference type="RefSeq" id="WP_250868396.1">
    <property type="nucleotide sequence ID" value="NZ_JAGSOI010000033.1"/>
</dbReference>
<sequence>MICIVTMSSNVLATDWTKFHVDPYNTGVTPDKAPVDKDLLISWDVLTTSSGMGGIDAEPIIAGDTIYAVSDQGTVWAIDKNDGTVLWTNTTNHGANTFSLGAPCYGNGKLFVPTNNGMIYAFDAETGIELWNDSVISNNPPFNQMNTPVTYEDGRIYFGEWLSFGGASRYFCYDEDGTPIWNRESTSGGGYYRAGCVILGDYLIFADDKAYLSSIYKSNGTTVDEVDVSAEFDVDALMIRSAVTYDDNSKRIYAATEGGYCVALGMNEDGTFNRSNKLISAKVDNKFTTTPAIYNGRLYVGTGNSYSDGTFYCLDASNLTEIWSFYIPEGGVQGSAAISTYDDDGDGEVYVYFTVNDFDCKLYCLKDWPGNMEMVSEEWYFQPEEEKLQYSLPGPIISEGSIYFANDAGYLFGISEKEVMTMEDEWHQYQKNAQHIGFTNSDAPDTNTILWTSESVGAISGSSPVIAEEKVYVNCGDSVKMLDMYTGAYLGDANVSGSDGSDSWTSVSYHDGRVWCGHPNSVNGGTLIADGKYYHGDYGANTYYCYNESNDTELWNFKVTGYAQATPAYSDNKVYFTGCIYRDSGYVYCVDADTGSEIWNRTFDSETDGTPTIYGDTLYVTTYNWEANTYGDLIAMDKNTGEVLWSQLIQRTDSAPAIAYGNVYVSGGCYAFSALQTHCFNATTGELVWSTDEIGTGLGDWRVSPVVADGKVFVGKADGSFSYAGLYALDAFTGEKVWAYGRGGGSPAVSDGIVFTVGSSGKVTAYAETAPDLETSAIVQSHVSSGQSNDITVQIANNGNVDAGSFEVTMLVDGVTLDKKTVPSISTASTTEVTFEWTPEAEGEYELQVALDTPNSIDERDEANNYFISTATTAIEDWNPWNDPDSEGLPDGTYITLSEVIDAYNCFRNGTPAPETGGSVDLSKVIDMYNAFRYTTPM</sequence>
<name>A0A9E4ZG61_9EURY</name>
<feature type="domain" description="CARDB" evidence="1">
    <location>
        <begin position="771"/>
        <end position="867"/>
    </location>
</feature>
<dbReference type="Gene3D" id="2.130.10.10">
    <property type="entry name" value="YVTN repeat-like/Quinoprotein amine dehydrogenase"/>
    <property type="match status" value="3"/>
</dbReference>
<protein>
    <submittedName>
        <fullName evidence="3">PQQ-binding-like beta-propeller repeat protein</fullName>
    </submittedName>
</protein>
<dbReference type="Proteomes" id="UP001056766">
    <property type="component" value="Unassembled WGS sequence"/>
</dbReference>
<reference evidence="3" key="1">
    <citation type="journal article" date="2021" name="mSystems">
        <title>Bacteria and Archaea Synergistically Convert Glycine Betaine to Biogenic Methane in the Formosa Cold Seep of the South China Sea.</title>
        <authorList>
            <person name="Li L."/>
            <person name="Zhang W."/>
            <person name="Zhang S."/>
            <person name="Song L."/>
            <person name="Sun Q."/>
            <person name="Zhang H."/>
            <person name="Xiang H."/>
            <person name="Dong X."/>
        </authorList>
    </citation>
    <scope>NUCLEOTIDE SEQUENCE</scope>
    <source>
        <strain evidence="3">LLY</strain>
    </source>
</reference>
<dbReference type="PANTHER" id="PTHR34512:SF30">
    <property type="entry name" value="OUTER MEMBRANE PROTEIN ASSEMBLY FACTOR BAMB"/>
    <property type="match status" value="1"/>
</dbReference>
<dbReference type="EMBL" id="JAGSOI010000033">
    <property type="protein sequence ID" value="MCM1987050.1"/>
    <property type="molecule type" value="Genomic_DNA"/>
</dbReference>
<dbReference type="Gene3D" id="2.40.128.630">
    <property type="match status" value="1"/>
</dbReference>
<dbReference type="InterPro" id="IPR013783">
    <property type="entry name" value="Ig-like_fold"/>
</dbReference>
<dbReference type="SMART" id="SM00564">
    <property type="entry name" value="PQQ"/>
    <property type="match status" value="9"/>
</dbReference>
<feature type="domain" description="Pyrrolo-quinoline quinone repeat" evidence="2">
    <location>
        <begin position="544"/>
        <end position="665"/>
    </location>
</feature>
<dbReference type="InterPro" id="IPR011047">
    <property type="entry name" value="Quinoprotein_ADH-like_sf"/>
</dbReference>
<evidence type="ECO:0000313" key="4">
    <source>
        <dbReference type="Proteomes" id="UP001056766"/>
    </source>
</evidence>
<comment type="caution">
    <text evidence="3">The sequence shown here is derived from an EMBL/GenBank/DDBJ whole genome shotgun (WGS) entry which is preliminary data.</text>
</comment>
<dbReference type="Pfam" id="PF13360">
    <property type="entry name" value="PQQ_2"/>
    <property type="match status" value="2"/>
</dbReference>
<dbReference type="InterPro" id="IPR018391">
    <property type="entry name" value="PQQ_b-propeller_rpt"/>
</dbReference>
<reference evidence="3" key="2">
    <citation type="submission" date="2021-04" db="EMBL/GenBank/DDBJ databases">
        <authorList>
            <person name="Dong X."/>
        </authorList>
    </citation>
    <scope>NUCLEOTIDE SEQUENCE</scope>
    <source>
        <strain evidence="3">LLY</strain>
    </source>
</reference>
<dbReference type="InterPro" id="IPR015943">
    <property type="entry name" value="WD40/YVTN_repeat-like_dom_sf"/>
</dbReference>
<gene>
    <name evidence="3" type="ORF">KDK67_08635</name>
</gene>
<dbReference type="PANTHER" id="PTHR34512">
    <property type="entry name" value="CELL SURFACE PROTEIN"/>
    <property type="match status" value="1"/>
</dbReference>
<evidence type="ECO:0000313" key="3">
    <source>
        <dbReference type="EMBL" id="MCM1987050.1"/>
    </source>
</evidence>
<accession>A0A9E4ZG61</accession>